<evidence type="ECO:0000313" key="3">
    <source>
        <dbReference type="Proteomes" id="UP000199159"/>
    </source>
</evidence>
<evidence type="ECO:0008006" key="4">
    <source>
        <dbReference type="Google" id="ProtNLM"/>
    </source>
</evidence>
<reference evidence="3" key="1">
    <citation type="submission" date="2016-10" db="EMBL/GenBank/DDBJ databases">
        <authorList>
            <person name="Varghese N."/>
            <person name="Submissions S."/>
        </authorList>
    </citation>
    <scope>NUCLEOTIDE SEQUENCE [LARGE SCALE GENOMIC DNA]</scope>
    <source>
        <strain evidence="3">IBRC-M10078</strain>
    </source>
</reference>
<dbReference type="InterPro" id="IPR015943">
    <property type="entry name" value="WD40/YVTN_repeat-like_dom_sf"/>
</dbReference>
<organism evidence="2 3">
    <name type="scientific">Litchfieldia salsa</name>
    <dbReference type="NCBI Taxonomy" id="930152"/>
    <lineage>
        <taxon>Bacteria</taxon>
        <taxon>Bacillati</taxon>
        <taxon>Bacillota</taxon>
        <taxon>Bacilli</taxon>
        <taxon>Bacillales</taxon>
        <taxon>Bacillaceae</taxon>
        <taxon>Litchfieldia</taxon>
    </lineage>
</organism>
<evidence type="ECO:0000313" key="2">
    <source>
        <dbReference type="EMBL" id="SDP93744.1"/>
    </source>
</evidence>
<accession>A0A1H0WSN4</accession>
<gene>
    <name evidence="2" type="ORF">SAMN05216565_11529</name>
</gene>
<keyword evidence="1" id="KW-1133">Transmembrane helix</keyword>
<keyword evidence="3" id="KW-1185">Reference proteome</keyword>
<dbReference type="SUPFAM" id="SSF110296">
    <property type="entry name" value="Oligoxyloglucan reducing end-specific cellobiohydrolase"/>
    <property type="match status" value="1"/>
</dbReference>
<dbReference type="EMBL" id="FNJU01000015">
    <property type="protein sequence ID" value="SDP93744.1"/>
    <property type="molecule type" value="Genomic_DNA"/>
</dbReference>
<feature type="transmembrane region" description="Helical" evidence="1">
    <location>
        <begin position="39"/>
        <end position="61"/>
    </location>
</feature>
<dbReference type="AlphaFoldDB" id="A0A1H0WSN4"/>
<proteinExistence type="predicted"/>
<dbReference type="Gene3D" id="2.130.10.10">
    <property type="entry name" value="YVTN repeat-like/Quinoprotein amine dehydrogenase"/>
    <property type="match status" value="1"/>
</dbReference>
<dbReference type="STRING" id="930152.SAMN05216565_11529"/>
<dbReference type="NCBIfam" id="NF045728">
    <property type="entry name" value="glycosyl_F510_1955"/>
    <property type="match status" value="1"/>
</dbReference>
<evidence type="ECO:0000256" key="1">
    <source>
        <dbReference type="SAM" id="Phobius"/>
    </source>
</evidence>
<dbReference type="Proteomes" id="UP000199159">
    <property type="component" value="Unassembled WGS sequence"/>
</dbReference>
<keyword evidence="1" id="KW-0472">Membrane</keyword>
<dbReference type="OrthoDB" id="9764804at2"/>
<sequence>MNFRGIFSILLISILSLPMGVFAHGTEEEHQQEVATSTFLTYGTVTFAILLLIGLVSLFVIHKQLKGINVKKQEGRQKKDKLSKLLKVGQWTSVLSLIALLITGGFLITSGENPNDESVEFMHIHGLGITNDGSEIYIPAHDGLKVYKEGKWGQGEGEQHDYMGFSMVDDGFYSSGHPGPGSSLKNPFGVVKTTDMGKNLEILDLYQEIDFHGMAVGYNSHAIYVINPEPNSRMDETGLHYSTDNTKTWTKAEMEGITGQISSIAVHPTEENIVALGTSEAIFVSKNYGQTFEKMADTPTTAVSFSPNGDLLAGGYTNEISLSVFNIDTKEETVISIPALSGENAVGYIAVNPHHESQIVFTTFEKDIYLSEDLGENWVQLADKGIGINQQQTNHE</sequence>
<dbReference type="RefSeq" id="WP_090858748.1">
    <property type="nucleotide sequence ID" value="NZ_FNJU01000015.1"/>
</dbReference>
<feature type="transmembrane region" description="Helical" evidence="1">
    <location>
        <begin position="88"/>
        <end position="108"/>
    </location>
</feature>
<name>A0A1H0WSN4_9BACI</name>
<dbReference type="InterPro" id="IPR054817">
    <property type="entry name" value="Glycosyl_F510_1955-like"/>
</dbReference>
<keyword evidence="1" id="KW-0812">Transmembrane</keyword>
<protein>
    <recommendedName>
        <fullName evidence="4">Glycosyl hydrolase</fullName>
    </recommendedName>
</protein>